<protein>
    <submittedName>
        <fullName evidence="1">Uncharacterized protein</fullName>
    </submittedName>
</protein>
<dbReference type="Proteomes" id="UP001432011">
    <property type="component" value="Chromosome"/>
</dbReference>
<keyword evidence="2" id="KW-1185">Reference proteome</keyword>
<accession>A0ABZ1SLA7</accession>
<evidence type="ECO:0000313" key="2">
    <source>
        <dbReference type="Proteomes" id="UP001432011"/>
    </source>
</evidence>
<gene>
    <name evidence="1" type="ORF">OG913_31030</name>
</gene>
<dbReference type="PROSITE" id="PS51257">
    <property type="entry name" value="PROKAR_LIPOPROTEIN"/>
    <property type="match status" value="1"/>
</dbReference>
<organism evidence="1 2">
    <name type="scientific">Microbispora hainanensis</name>
    <dbReference type="NCBI Taxonomy" id="568844"/>
    <lineage>
        <taxon>Bacteria</taxon>
        <taxon>Bacillati</taxon>
        <taxon>Actinomycetota</taxon>
        <taxon>Actinomycetes</taxon>
        <taxon>Streptosporangiales</taxon>
        <taxon>Streptosporangiaceae</taxon>
        <taxon>Microbispora</taxon>
    </lineage>
</organism>
<dbReference type="RefSeq" id="WP_142649404.1">
    <property type="nucleotide sequence ID" value="NZ_CP108085.1"/>
</dbReference>
<sequence>MMRSDRRAAAALILLCAAAFLTAGSFSLLGVLIACLGLRAGVEPAAGEPATTAPTSTRA</sequence>
<name>A0ABZ1SLA7_9ACTN</name>
<evidence type="ECO:0000313" key="1">
    <source>
        <dbReference type="EMBL" id="WUP73783.1"/>
    </source>
</evidence>
<dbReference type="EMBL" id="CP108085">
    <property type="protein sequence ID" value="WUP73783.1"/>
    <property type="molecule type" value="Genomic_DNA"/>
</dbReference>
<reference evidence="1" key="1">
    <citation type="submission" date="2022-10" db="EMBL/GenBank/DDBJ databases">
        <title>The complete genomes of actinobacterial strains from the NBC collection.</title>
        <authorList>
            <person name="Joergensen T.S."/>
            <person name="Alvarez Arevalo M."/>
            <person name="Sterndorff E.B."/>
            <person name="Faurdal D."/>
            <person name="Vuksanovic O."/>
            <person name="Mourched A.-S."/>
            <person name="Charusanti P."/>
            <person name="Shaw S."/>
            <person name="Blin K."/>
            <person name="Weber T."/>
        </authorList>
    </citation>
    <scope>NUCLEOTIDE SEQUENCE</scope>
    <source>
        <strain evidence="1">NBC_00254</strain>
    </source>
</reference>
<proteinExistence type="predicted"/>